<keyword evidence="3" id="KW-1185">Reference proteome</keyword>
<accession>A0ABU7XJ50</accession>
<dbReference type="Pfam" id="PF21722">
    <property type="entry name" value="Gly_rich_2"/>
    <property type="match status" value="1"/>
</dbReference>
<evidence type="ECO:0000313" key="2">
    <source>
        <dbReference type="EMBL" id="MEF3367401.1"/>
    </source>
</evidence>
<dbReference type="Pfam" id="PF10983">
    <property type="entry name" value="DUF2793"/>
    <property type="match status" value="1"/>
</dbReference>
<name>A0ABU7XJ50_9HYPH</name>
<evidence type="ECO:0000313" key="3">
    <source>
        <dbReference type="Proteomes" id="UP001350748"/>
    </source>
</evidence>
<reference evidence="2 3" key="1">
    <citation type="submission" date="2024-02" db="EMBL/GenBank/DDBJ databases">
        <authorList>
            <person name="Grouzdev D."/>
        </authorList>
    </citation>
    <scope>NUCLEOTIDE SEQUENCE [LARGE SCALE GENOMIC DNA]</scope>
    <source>
        <strain evidence="2 3">9N</strain>
    </source>
</reference>
<organism evidence="2 3">
    <name type="scientific">Methylocystis borbori</name>
    <dbReference type="NCBI Taxonomy" id="3118750"/>
    <lineage>
        <taxon>Bacteria</taxon>
        <taxon>Pseudomonadati</taxon>
        <taxon>Pseudomonadota</taxon>
        <taxon>Alphaproteobacteria</taxon>
        <taxon>Hyphomicrobiales</taxon>
        <taxon>Methylocystaceae</taxon>
        <taxon>Methylocystis</taxon>
    </lineage>
</organism>
<dbReference type="InterPro" id="IPR021251">
    <property type="entry name" value="DUF2793"/>
</dbReference>
<dbReference type="EMBL" id="JAZHYN010000041">
    <property type="protein sequence ID" value="MEF3367401.1"/>
    <property type="molecule type" value="Genomic_DNA"/>
</dbReference>
<dbReference type="RefSeq" id="WP_332082448.1">
    <property type="nucleotide sequence ID" value="NZ_JAZHYN010000041.1"/>
</dbReference>
<gene>
    <name evidence="2" type="ORF">V3H18_12725</name>
</gene>
<proteinExistence type="predicted"/>
<sequence length="310" mass="30975">MTQTTHLALPFIEAAQAQKHVTHNEALALIDALAHLSVAERNVLAPPGAPTEGERLLIGAGATGAFMGKSGEIATFLAGGWTFLSPQAGWRAFVEAESLLLFYDGAQWRDLGLSLRELQNLARLGIGTSADAANPLSVKLNAALFTAKGVGEGGAGDLRVTLNKESAAKTVSQLYQSNWSGRAETGLAGDDNFHVKVSADGASWKEAIVIDRSTGEVAFPSGGPTKILTFTSSGTYTPTAGMKFIDVILIGGAGGGGSGGRAGVGVAVAGGGGGGGGGVVMGRFTAAQVGASKAVAIGAGGPGGAVQTTN</sequence>
<feature type="domain" description="Glycine-rich" evidence="1">
    <location>
        <begin position="232"/>
        <end position="307"/>
    </location>
</feature>
<protein>
    <submittedName>
        <fullName evidence="2">DUF2793 domain-containing protein</fullName>
    </submittedName>
</protein>
<dbReference type="InterPro" id="IPR049304">
    <property type="entry name" value="Gly_rich_dom"/>
</dbReference>
<evidence type="ECO:0000259" key="1">
    <source>
        <dbReference type="Pfam" id="PF21722"/>
    </source>
</evidence>
<comment type="caution">
    <text evidence="2">The sequence shown here is derived from an EMBL/GenBank/DDBJ whole genome shotgun (WGS) entry which is preliminary data.</text>
</comment>
<feature type="non-terminal residue" evidence="2">
    <location>
        <position position="310"/>
    </location>
</feature>
<dbReference type="Proteomes" id="UP001350748">
    <property type="component" value="Unassembled WGS sequence"/>
</dbReference>